<proteinExistence type="predicted"/>
<feature type="signal peptide" evidence="1">
    <location>
        <begin position="1"/>
        <end position="23"/>
    </location>
</feature>
<dbReference type="RefSeq" id="WP_154308948.1">
    <property type="nucleotide sequence ID" value="NZ_WKKI01000036.1"/>
</dbReference>
<protein>
    <recommendedName>
        <fullName evidence="2">Intracellular proteinase inhibitor BsuPI domain-containing protein</fullName>
    </recommendedName>
</protein>
<dbReference type="InterPro" id="IPR020481">
    <property type="entry name" value="Intracell_prot_inh_BsuPI"/>
</dbReference>
<evidence type="ECO:0000313" key="3">
    <source>
        <dbReference type="EMBL" id="MRX73484.1"/>
    </source>
</evidence>
<feature type="chain" id="PRO_5030981800" description="Intracellular proteinase inhibitor BsuPI domain-containing protein" evidence="1">
    <location>
        <begin position="24"/>
        <end position="244"/>
    </location>
</feature>
<dbReference type="Pfam" id="PF12690">
    <property type="entry name" value="BsuPI"/>
    <property type="match status" value="1"/>
</dbReference>
<evidence type="ECO:0000259" key="2">
    <source>
        <dbReference type="Pfam" id="PF12690"/>
    </source>
</evidence>
<dbReference type="OrthoDB" id="1357684at2"/>
<keyword evidence="4" id="KW-1185">Reference proteome</keyword>
<dbReference type="AlphaFoldDB" id="A0A7X2J1D5"/>
<keyword evidence="1" id="KW-0732">Signal</keyword>
<organism evidence="3 4">
    <name type="scientific">Metabacillus lacus</name>
    <dbReference type="NCBI Taxonomy" id="1983721"/>
    <lineage>
        <taxon>Bacteria</taxon>
        <taxon>Bacillati</taxon>
        <taxon>Bacillota</taxon>
        <taxon>Bacilli</taxon>
        <taxon>Bacillales</taxon>
        <taxon>Bacillaceae</taxon>
        <taxon>Metabacillus</taxon>
    </lineage>
</organism>
<dbReference type="EMBL" id="WKKI01000036">
    <property type="protein sequence ID" value="MRX73484.1"/>
    <property type="molecule type" value="Genomic_DNA"/>
</dbReference>
<name>A0A7X2J1D5_9BACI</name>
<evidence type="ECO:0000313" key="4">
    <source>
        <dbReference type="Proteomes" id="UP000448867"/>
    </source>
</evidence>
<dbReference type="Gene3D" id="2.60.40.2360">
    <property type="entry name" value="Intracellular proteinase inhibitor BsuPI"/>
    <property type="match status" value="1"/>
</dbReference>
<evidence type="ECO:0000256" key="1">
    <source>
        <dbReference type="SAM" id="SignalP"/>
    </source>
</evidence>
<accession>A0A7X2J1D5</accession>
<comment type="caution">
    <text evidence="3">The sequence shown here is derived from an EMBL/GenBank/DDBJ whole genome shotgun (WGS) entry which is preliminary data.</text>
</comment>
<feature type="domain" description="Intracellular proteinase inhibitor BsuPI" evidence="2">
    <location>
        <begin position="37"/>
        <end position="138"/>
    </location>
</feature>
<sequence length="244" mass="27985">MKIRMFSIIFVLCLMAGCSQSQEAEEVGNDVTENTVQLSVDAREDSEQVRFAIDLLNQTEEEVTFEFRSGMRYEIRVLNEDGKEVYRYSKGRMFTQAIEYVTLGPGESETYVETWNYQDEGSRVPEGNYKVFVTFTGEAAGLDVLTAEEDFTIPPLHSSFRNVRVFQHDQHLEVTGDVNSSGNEFHYSIEDGHNEVVEKSSEAVPKKGEWASFSLQIPGNFSEHNRQLMLLLFNEEEKPFHMTF</sequence>
<dbReference type="Proteomes" id="UP000448867">
    <property type="component" value="Unassembled WGS sequence"/>
</dbReference>
<reference evidence="3 4" key="1">
    <citation type="submission" date="2019-11" db="EMBL/GenBank/DDBJ databases">
        <title>Bacillus lacus genome.</title>
        <authorList>
            <person name="Allen C.J."/>
            <person name="Newman J.D."/>
        </authorList>
    </citation>
    <scope>NUCLEOTIDE SEQUENCE [LARGE SCALE GENOMIC DNA]</scope>
    <source>
        <strain evidence="3 4">KCTC 33946</strain>
    </source>
</reference>
<dbReference type="InterPro" id="IPR038144">
    <property type="entry name" value="IPI"/>
</dbReference>
<dbReference type="PROSITE" id="PS51257">
    <property type="entry name" value="PROKAR_LIPOPROTEIN"/>
    <property type="match status" value="1"/>
</dbReference>
<gene>
    <name evidence="3" type="ORF">GJU40_15175</name>
</gene>